<dbReference type="SUPFAM" id="SSF69075">
    <property type="entry name" value="Glutamyl tRNA-reductase dimerization domain"/>
    <property type="match status" value="1"/>
</dbReference>
<evidence type="ECO:0000256" key="11">
    <source>
        <dbReference type="PIRSR" id="PIRSR000445-3"/>
    </source>
</evidence>
<dbReference type="SUPFAM" id="SSF51735">
    <property type="entry name" value="NAD(P)-binding Rossmann-fold domains"/>
    <property type="match status" value="1"/>
</dbReference>
<evidence type="ECO:0000256" key="7">
    <source>
        <dbReference type="ARBA" id="ARBA00047464"/>
    </source>
</evidence>
<feature type="binding site" evidence="8 10">
    <location>
        <begin position="116"/>
        <end position="118"/>
    </location>
    <ligand>
        <name>substrate</name>
    </ligand>
</feature>
<reference evidence="17 18" key="1">
    <citation type="journal article" date="2014" name="Genome Announc.">
        <title>Draft genome sequences of eight enterohepatic helicobacter species isolated from both laboratory and wild rodents.</title>
        <authorList>
            <person name="Sheh A."/>
            <person name="Shen Z."/>
            <person name="Fox J.G."/>
        </authorList>
    </citation>
    <scope>NUCLEOTIDE SEQUENCE [LARGE SCALE GENOMIC DNA]</scope>
    <source>
        <strain evidence="17 18">MIT-03-7007</strain>
    </source>
</reference>
<dbReference type="FunFam" id="3.30.460.30:FF:000001">
    <property type="entry name" value="Glutamyl-tRNA reductase"/>
    <property type="match status" value="1"/>
</dbReference>
<dbReference type="SUPFAM" id="SSF69742">
    <property type="entry name" value="Glutamyl tRNA-reductase catalytic, N-terminal domain"/>
    <property type="match status" value="1"/>
</dbReference>
<dbReference type="CDD" id="cd05213">
    <property type="entry name" value="NAD_bind_Glutamyl_tRNA_reduct"/>
    <property type="match status" value="1"/>
</dbReference>
<evidence type="ECO:0000256" key="4">
    <source>
        <dbReference type="ARBA" id="ARBA00022857"/>
    </source>
</evidence>
<feature type="binding site" evidence="8 10">
    <location>
        <begin position="51"/>
        <end position="54"/>
    </location>
    <ligand>
        <name>substrate</name>
    </ligand>
</feature>
<feature type="binding site" evidence="8 10">
    <location>
        <position position="122"/>
    </location>
    <ligand>
        <name>substrate</name>
    </ligand>
</feature>
<comment type="pathway">
    <text evidence="1 8 13">Porphyrin-containing compound metabolism; protoporphyrin-IX biosynthesis; 5-aminolevulinate from L-glutamyl-tRNA(Glu): step 1/2.</text>
</comment>
<feature type="domain" description="Quinate/shikimate 5-dehydrogenase/glutamyl-tRNA reductase" evidence="15">
    <location>
        <begin position="175"/>
        <end position="307"/>
    </location>
</feature>
<dbReference type="InterPro" id="IPR000343">
    <property type="entry name" value="4pyrrol_synth_GluRdtase"/>
</dbReference>
<dbReference type="GO" id="GO:0050661">
    <property type="term" value="F:NADP binding"/>
    <property type="evidence" value="ECO:0007669"/>
    <property type="project" value="InterPro"/>
</dbReference>
<comment type="subunit">
    <text evidence="8">Homodimer.</text>
</comment>
<sequence length="449" mass="50726">MEYYILSYTHKNTDLSLREKLVFEIRNQHTKDFLFALVENKFIQEAVILSTCNRIEFILSVNNIPKTEEFLLAKLSDYSKITLEELKKTADSYENISAIHHLFSVASSLDSLVVGETQISGQLKSAFRFSYDLGCCGLALSRAIHFAFRCAASVRNSTDISKNSVSVASAAVAKAKVILKDLKRIQALVIGAGEMSTLCVKHLINNGAEIILINREIKNAYFLCEEIMHINPQAKIRVESFKELGNLINKVPLLFTATGAPHSIITQDMVEDFSQKRFWFDLAVPRDIDGIIQEGISVFSIDDLEDIVKENLVLREKQADIAYAIIGKFTQQFFAWLQSLNVEPLIKAIRQQAKESAQKELARGIAKGFLPKEYEKNIEKTLHNAFNTFLHNFTVGLKTIANTPQGDGVIEATRFLFSGEQNPLMVEQYKCEYTETKLFDATNDKKEKE</sequence>
<evidence type="ECO:0000256" key="10">
    <source>
        <dbReference type="PIRSR" id="PIRSR000445-2"/>
    </source>
</evidence>
<evidence type="ECO:0000259" key="14">
    <source>
        <dbReference type="Pfam" id="PF00745"/>
    </source>
</evidence>
<keyword evidence="4 8" id="KW-0521">NADP</keyword>
<dbReference type="InterPro" id="IPR036343">
    <property type="entry name" value="GluRdtase_N_sf"/>
</dbReference>
<dbReference type="PIRSF" id="PIRSF000445">
    <property type="entry name" value="4pyrrol_synth_GluRdtase"/>
    <property type="match status" value="1"/>
</dbReference>
<dbReference type="InterPro" id="IPR036453">
    <property type="entry name" value="GluRdtase_dimer_dom_sf"/>
</dbReference>
<dbReference type="Pfam" id="PF05201">
    <property type="entry name" value="GlutR_N"/>
    <property type="match status" value="1"/>
</dbReference>
<evidence type="ECO:0000313" key="18">
    <source>
        <dbReference type="Proteomes" id="UP000029920"/>
    </source>
</evidence>
<evidence type="ECO:0000256" key="3">
    <source>
        <dbReference type="ARBA" id="ARBA00012970"/>
    </source>
</evidence>
<dbReference type="InterPro" id="IPR006151">
    <property type="entry name" value="Shikm_DH/Glu-tRNA_Rdtase"/>
</dbReference>
<feature type="binding site" evidence="8 11">
    <location>
        <begin position="191"/>
        <end position="196"/>
    </location>
    <ligand>
        <name>NADP(+)</name>
        <dbReference type="ChEBI" id="CHEBI:58349"/>
    </ligand>
</feature>
<evidence type="ECO:0000259" key="15">
    <source>
        <dbReference type="Pfam" id="PF01488"/>
    </source>
</evidence>
<gene>
    <name evidence="8" type="primary">hemA</name>
    <name evidence="17" type="ORF">LS72_000855</name>
</gene>
<keyword evidence="6 8" id="KW-0627">Porphyrin biosynthesis</keyword>
<dbReference type="PANTHER" id="PTHR43013:SF1">
    <property type="entry name" value="GLUTAMYL-TRNA REDUCTASE"/>
    <property type="match status" value="1"/>
</dbReference>
<dbReference type="EC" id="1.2.1.70" evidence="3 8"/>
<dbReference type="InterPro" id="IPR015896">
    <property type="entry name" value="4pyrrol_synth_GluRdtase_dimer"/>
</dbReference>
<evidence type="ECO:0000313" key="17">
    <source>
        <dbReference type="EMBL" id="TLE16967.1"/>
    </source>
</evidence>
<feature type="site" description="Important for activity" evidence="8 12">
    <location>
        <position position="101"/>
    </location>
</feature>
<dbReference type="NCBIfam" id="TIGR01035">
    <property type="entry name" value="hemA"/>
    <property type="match status" value="1"/>
</dbReference>
<evidence type="ECO:0000256" key="1">
    <source>
        <dbReference type="ARBA" id="ARBA00005059"/>
    </source>
</evidence>
<comment type="caution">
    <text evidence="17">The sequence shown here is derived from an EMBL/GenBank/DDBJ whole genome shotgun (WGS) entry which is preliminary data.</text>
</comment>
<dbReference type="Gene3D" id="3.30.460.30">
    <property type="entry name" value="Glutamyl-tRNA reductase, N-terminal domain"/>
    <property type="match status" value="1"/>
</dbReference>
<dbReference type="Gene3D" id="3.40.50.720">
    <property type="entry name" value="NAD(P)-binding Rossmann-like Domain"/>
    <property type="match status" value="1"/>
</dbReference>
<comment type="catalytic activity">
    <reaction evidence="7 8 13">
        <text>(S)-4-amino-5-oxopentanoate + tRNA(Glu) + NADP(+) = L-glutamyl-tRNA(Glu) + NADPH + H(+)</text>
        <dbReference type="Rhea" id="RHEA:12344"/>
        <dbReference type="Rhea" id="RHEA-COMP:9663"/>
        <dbReference type="Rhea" id="RHEA-COMP:9680"/>
        <dbReference type="ChEBI" id="CHEBI:15378"/>
        <dbReference type="ChEBI" id="CHEBI:57501"/>
        <dbReference type="ChEBI" id="CHEBI:57783"/>
        <dbReference type="ChEBI" id="CHEBI:58349"/>
        <dbReference type="ChEBI" id="CHEBI:78442"/>
        <dbReference type="ChEBI" id="CHEBI:78520"/>
        <dbReference type="EC" id="1.2.1.70"/>
    </reaction>
</comment>
<dbReference type="GO" id="GO:0019353">
    <property type="term" value="P:protoporphyrinogen IX biosynthetic process from glutamate"/>
    <property type="evidence" value="ECO:0007669"/>
    <property type="project" value="TreeGrafter"/>
</dbReference>
<proteinExistence type="inferred from homology"/>
<evidence type="ECO:0000259" key="16">
    <source>
        <dbReference type="Pfam" id="PF05201"/>
    </source>
</evidence>
<evidence type="ECO:0000256" key="13">
    <source>
        <dbReference type="RuleBase" id="RU000584"/>
    </source>
</evidence>
<protein>
    <recommendedName>
        <fullName evidence="3 8">Glutamyl-tRNA reductase</fullName>
        <shortName evidence="8">GluTR</shortName>
        <ecNumber evidence="3 8">1.2.1.70</ecNumber>
    </recommendedName>
</protein>
<feature type="domain" description="Glutamyl-tRNA reductase N-terminal" evidence="16">
    <location>
        <begin position="7"/>
        <end position="158"/>
    </location>
</feature>
<evidence type="ECO:0000256" key="12">
    <source>
        <dbReference type="PIRSR" id="PIRSR000445-4"/>
    </source>
</evidence>
<evidence type="ECO:0000256" key="8">
    <source>
        <dbReference type="HAMAP-Rule" id="MF_00087"/>
    </source>
</evidence>
<name>A0A4U8UIQ1_9HELI</name>
<dbReference type="InterPro" id="IPR015895">
    <property type="entry name" value="4pyrrol_synth_GluRdtase_N"/>
</dbReference>
<organism evidence="17 18">
    <name type="scientific">Helicobacter apodemus</name>
    <dbReference type="NCBI Taxonomy" id="135569"/>
    <lineage>
        <taxon>Bacteria</taxon>
        <taxon>Pseudomonadati</taxon>
        <taxon>Campylobacterota</taxon>
        <taxon>Epsilonproteobacteria</taxon>
        <taxon>Campylobacterales</taxon>
        <taxon>Helicobacteraceae</taxon>
        <taxon>Helicobacter</taxon>
    </lineage>
</organism>
<dbReference type="GO" id="GO:0008883">
    <property type="term" value="F:glutamyl-tRNA reductase activity"/>
    <property type="evidence" value="ECO:0007669"/>
    <property type="project" value="UniProtKB-UniRule"/>
</dbReference>
<evidence type="ECO:0000256" key="6">
    <source>
        <dbReference type="ARBA" id="ARBA00023244"/>
    </source>
</evidence>
<feature type="active site" description="Nucleophile" evidence="8 9">
    <location>
        <position position="52"/>
    </location>
</feature>
<dbReference type="InterPro" id="IPR036291">
    <property type="entry name" value="NAD(P)-bd_dom_sf"/>
</dbReference>
<comment type="domain">
    <text evidence="8">Possesses an unusual extended V-shaped dimeric structure with each monomer consisting of three distinct domains arranged along a curved 'spinal' alpha-helix. The N-terminal catalytic domain specifically recognizes the glutamate moiety of the substrate. The second domain is the NADPH-binding domain, and the third C-terminal domain is responsible for dimerization.</text>
</comment>
<dbReference type="RefSeq" id="WP_034554121.1">
    <property type="nucleotide sequence ID" value="NZ_JRPC02000002.1"/>
</dbReference>
<dbReference type="UniPathway" id="UPA00251">
    <property type="reaction ID" value="UER00316"/>
</dbReference>
<feature type="binding site" evidence="8 10">
    <location>
        <position position="111"/>
    </location>
    <ligand>
        <name>substrate</name>
    </ligand>
</feature>
<comment type="function">
    <text evidence="8">Catalyzes the NADPH-dependent reduction of glutamyl-tRNA(Glu) to glutamate 1-semialdehyde (GSA).</text>
</comment>
<dbReference type="HAMAP" id="MF_00087">
    <property type="entry name" value="Glu_tRNA_reductase"/>
    <property type="match status" value="1"/>
</dbReference>
<feature type="domain" description="Tetrapyrrole biosynthesis glutamyl-tRNA reductase dimerisation" evidence="14">
    <location>
        <begin position="322"/>
        <end position="417"/>
    </location>
</feature>
<dbReference type="Proteomes" id="UP000029920">
    <property type="component" value="Unassembled WGS sequence"/>
</dbReference>
<comment type="miscellaneous">
    <text evidence="8">During catalysis, the active site Cys acts as a nucleophile attacking the alpha-carbonyl group of tRNA-bound glutamate with the formation of a thioester intermediate between enzyme and glutamate, and the concomitant release of tRNA(Glu). The thioester intermediate is finally reduced by direct hydride transfer from NADPH, to form the product GSA.</text>
</comment>
<accession>A0A4U8UIQ1</accession>
<comment type="similarity">
    <text evidence="2 8 13">Belongs to the glutamyl-tRNA reductase family.</text>
</comment>
<dbReference type="Pfam" id="PF00745">
    <property type="entry name" value="GlutR_dimer"/>
    <property type="match status" value="1"/>
</dbReference>
<evidence type="ECO:0000256" key="9">
    <source>
        <dbReference type="PIRSR" id="PIRSR000445-1"/>
    </source>
</evidence>
<evidence type="ECO:0000256" key="5">
    <source>
        <dbReference type="ARBA" id="ARBA00023002"/>
    </source>
</evidence>
<dbReference type="Pfam" id="PF01488">
    <property type="entry name" value="Shikimate_DH"/>
    <property type="match status" value="1"/>
</dbReference>
<evidence type="ECO:0000256" key="2">
    <source>
        <dbReference type="ARBA" id="ARBA00005916"/>
    </source>
</evidence>
<dbReference type="EMBL" id="JRPC02000002">
    <property type="protein sequence ID" value="TLE16967.1"/>
    <property type="molecule type" value="Genomic_DNA"/>
</dbReference>
<keyword evidence="5 8" id="KW-0560">Oxidoreductase</keyword>
<keyword evidence="18" id="KW-1185">Reference proteome</keyword>
<dbReference type="PANTHER" id="PTHR43013">
    <property type="entry name" value="GLUTAMYL-TRNA REDUCTASE"/>
    <property type="match status" value="1"/>
</dbReference>
<dbReference type="AlphaFoldDB" id="A0A4U8UIQ1"/>